<feature type="transmembrane region" description="Helical" evidence="1">
    <location>
        <begin position="23"/>
        <end position="43"/>
    </location>
</feature>
<comment type="caution">
    <text evidence="2">The sequence shown here is derived from an EMBL/GenBank/DDBJ whole genome shotgun (WGS) entry which is preliminary data.</text>
</comment>
<keyword evidence="1" id="KW-1133">Transmembrane helix</keyword>
<feature type="transmembrane region" description="Helical" evidence="1">
    <location>
        <begin position="116"/>
        <end position="140"/>
    </location>
</feature>
<reference evidence="2" key="1">
    <citation type="submission" date="2020-07" db="EMBL/GenBank/DDBJ databases">
        <title>Huge and variable diversity of episymbiotic CPR bacteria and DPANN archaea in groundwater ecosystems.</title>
        <authorList>
            <person name="He C.Y."/>
            <person name="Keren R."/>
            <person name="Whittaker M."/>
            <person name="Farag I.F."/>
            <person name="Doudna J."/>
            <person name="Cate J.H.D."/>
            <person name="Banfield J.F."/>
        </authorList>
    </citation>
    <scope>NUCLEOTIDE SEQUENCE</scope>
    <source>
        <strain evidence="2">NC_groundwater_1520_Pr4_B-0.1um_53_5</strain>
    </source>
</reference>
<accession>A0A933MKH6</accession>
<dbReference type="EMBL" id="JACQXR010000092">
    <property type="protein sequence ID" value="MBI4726978.1"/>
    <property type="molecule type" value="Genomic_DNA"/>
</dbReference>
<protein>
    <submittedName>
        <fullName evidence="2">Uncharacterized protein</fullName>
    </submittedName>
</protein>
<feature type="transmembrane region" description="Helical" evidence="1">
    <location>
        <begin position="50"/>
        <end position="74"/>
    </location>
</feature>
<evidence type="ECO:0000313" key="2">
    <source>
        <dbReference type="EMBL" id="MBI4726978.1"/>
    </source>
</evidence>
<evidence type="ECO:0000313" key="3">
    <source>
        <dbReference type="Proteomes" id="UP000736328"/>
    </source>
</evidence>
<gene>
    <name evidence="2" type="ORF">HY768_07115</name>
</gene>
<keyword evidence="1" id="KW-0472">Membrane</keyword>
<name>A0A933MKH6_UNCT6</name>
<keyword evidence="1" id="KW-0812">Transmembrane</keyword>
<dbReference type="Proteomes" id="UP000736328">
    <property type="component" value="Unassembled WGS sequence"/>
</dbReference>
<organism evidence="2 3">
    <name type="scientific">candidate division TA06 bacterium</name>
    <dbReference type="NCBI Taxonomy" id="2250710"/>
    <lineage>
        <taxon>Bacteria</taxon>
        <taxon>Bacteria division TA06</taxon>
    </lineage>
</organism>
<proteinExistence type="predicted"/>
<feature type="transmembrane region" description="Helical" evidence="1">
    <location>
        <begin position="86"/>
        <end position="104"/>
    </location>
</feature>
<sequence>MSQIESLLIPGVYKHFSPRFEKIIYGASIAIALVYAIVDYFVLTSFFTPYFRVIASLAYIYPLVIILITGLLYFTKTARPIQMLNFNIAGFTTFLAFHFFPFIFEKTDDPKILGAFFLFQIILCGPFIGTQILILLSFQLKTTLPAPETGILYRINMGKFNIWVGLTAFVLLFAYYSQSLIMFIPSFVMFFNLYDLRSKKFRQILVTSEGLEFYSMQDKRGIPWQDISRIRLKRGFINMKTAKGAYFATNKNFGFTINPMVDKYKELIPLIINKCDHLGKDNMNTILKDFQTNNADQK</sequence>
<evidence type="ECO:0000256" key="1">
    <source>
        <dbReference type="SAM" id="Phobius"/>
    </source>
</evidence>
<dbReference type="AlphaFoldDB" id="A0A933MKH6"/>
<feature type="transmembrane region" description="Helical" evidence="1">
    <location>
        <begin position="160"/>
        <end position="193"/>
    </location>
</feature>